<reference evidence="2" key="1">
    <citation type="submission" date="2013-02" db="EMBL/GenBank/DDBJ databases">
        <authorList>
            <person name="Hughes D."/>
        </authorList>
    </citation>
    <scope>NUCLEOTIDE SEQUENCE</scope>
    <source>
        <strain>Durham</strain>
        <strain evidence="2">NC isolate 2 -- Noor lab</strain>
    </source>
</reference>
<dbReference type="AlphaFoldDB" id="T1GS18"/>
<dbReference type="STRING" id="36166.T1GS18"/>
<dbReference type="HOGENOM" id="CLU_2443375_0_0_1"/>
<evidence type="ECO:0008006" key="3">
    <source>
        <dbReference type="Google" id="ProtNLM"/>
    </source>
</evidence>
<dbReference type="SUPFAM" id="SSF48726">
    <property type="entry name" value="Immunoglobulin"/>
    <property type="match status" value="1"/>
</dbReference>
<name>T1GS18_MEGSC</name>
<dbReference type="EMBL" id="CAQQ02003781">
    <property type="status" value="NOT_ANNOTATED_CDS"/>
    <property type="molecule type" value="Genomic_DNA"/>
</dbReference>
<dbReference type="EMBL" id="CAQQ02003782">
    <property type="status" value="NOT_ANNOTATED_CDS"/>
    <property type="molecule type" value="Genomic_DNA"/>
</dbReference>
<dbReference type="InterPro" id="IPR013783">
    <property type="entry name" value="Ig-like_fold"/>
</dbReference>
<dbReference type="InterPro" id="IPR036179">
    <property type="entry name" value="Ig-like_dom_sf"/>
</dbReference>
<dbReference type="EMBL" id="CAQQ02003784">
    <property type="status" value="NOT_ANNOTATED_CDS"/>
    <property type="molecule type" value="Genomic_DNA"/>
</dbReference>
<accession>T1GS18</accession>
<dbReference type="EMBL" id="CAQQ02003783">
    <property type="status" value="NOT_ANNOTATED_CDS"/>
    <property type="molecule type" value="Genomic_DNA"/>
</dbReference>
<keyword evidence="2" id="KW-1185">Reference proteome</keyword>
<organism evidence="1 2">
    <name type="scientific">Megaselia scalaris</name>
    <name type="common">Humpbacked fly</name>
    <name type="synonym">Phora scalaris</name>
    <dbReference type="NCBI Taxonomy" id="36166"/>
    <lineage>
        <taxon>Eukaryota</taxon>
        <taxon>Metazoa</taxon>
        <taxon>Ecdysozoa</taxon>
        <taxon>Arthropoda</taxon>
        <taxon>Hexapoda</taxon>
        <taxon>Insecta</taxon>
        <taxon>Pterygota</taxon>
        <taxon>Neoptera</taxon>
        <taxon>Endopterygota</taxon>
        <taxon>Diptera</taxon>
        <taxon>Brachycera</taxon>
        <taxon>Muscomorpha</taxon>
        <taxon>Platypezoidea</taxon>
        <taxon>Phoridae</taxon>
        <taxon>Megaseliini</taxon>
        <taxon>Megaselia</taxon>
    </lineage>
</organism>
<evidence type="ECO:0000313" key="1">
    <source>
        <dbReference type="EnsemblMetazoa" id="MESCA006465-PA"/>
    </source>
</evidence>
<dbReference type="Proteomes" id="UP000015102">
    <property type="component" value="Unassembled WGS sequence"/>
</dbReference>
<evidence type="ECO:0000313" key="2">
    <source>
        <dbReference type="Proteomes" id="UP000015102"/>
    </source>
</evidence>
<proteinExistence type="predicted"/>
<sequence>MYFMVKVVEGERLILTNVQRTDMGGYRCVASNGVPPAVSKRFDVNVHCKYFCCTIFLALLFYIDYEVFDFFEILLKVLKCVEKCFLKNLL</sequence>
<protein>
    <recommendedName>
        <fullName evidence="3">Immunoglobulin I-set domain-containing protein</fullName>
    </recommendedName>
</protein>
<dbReference type="Gene3D" id="2.60.40.10">
    <property type="entry name" value="Immunoglobulins"/>
    <property type="match status" value="1"/>
</dbReference>
<dbReference type="EnsemblMetazoa" id="MESCA006465-RA">
    <property type="protein sequence ID" value="MESCA006465-PA"/>
    <property type="gene ID" value="MESCA006465"/>
</dbReference>
<reference evidence="1" key="2">
    <citation type="submission" date="2015-06" db="UniProtKB">
        <authorList>
            <consortium name="EnsemblMetazoa"/>
        </authorList>
    </citation>
    <scope>IDENTIFICATION</scope>
</reference>